<dbReference type="InterPro" id="IPR045170">
    <property type="entry name" value="MTOX"/>
</dbReference>
<organism evidence="6">
    <name type="scientific">marine metagenome</name>
    <dbReference type="NCBI Taxonomy" id="408172"/>
    <lineage>
        <taxon>unclassified sequences</taxon>
        <taxon>metagenomes</taxon>
        <taxon>ecological metagenomes</taxon>
    </lineage>
</organism>
<reference evidence="6" key="1">
    <citation type="submission" date="2018-05" db="EMBL/GenBank/DDBJ databases">
        <authorList>
            <person name="Lanie J.A."/>
            <person name="Ng W.-L."/>
            <person name="Kazmierczak K.M."/>
            <person name="Andrzejewski T.M."/>
            <person name="Davidsen T.M."/>
            <person name="Wayne K.J."/>
            <person name="Tettelin H."/>
            <person name="Glass J.I."/>
            <person name="Rusch D."/>
            <person name="Podicherti R."/>
            <person name="Tsui H.-C.T."/>
            <person name="Winkler M.E."/>
        </authorList>
    </citation>
    <scope>NUCLEOTIDE SEQUENCE</scope>
</reference>
<name>A0A382AUC2_9ZZZZ</name>
<evidence type="ECO:0000313" key="6">
    <source>
        <dbReference type="EMBL" id="SVB04672.1"/>
    </source>
</evidence>
<protein>
    <recommendedName>
        <fullName evidence="5">FAD dependent oxidoreductase domain-containing protein</fullName>
    </recommendedName>
</protein>
<sequence>MLDVIVVGMGAHGSAGLFHLAKKGLNVLGLEQFEQIHNNGSYHGLSRIIRMGLYEGDAYLPLAKRSFELWRELEKEYNEQILYMTGI</sequence>
<dbReference type="GO" id="GO:0050660">
    <property type="term" value="F:flavin adenine dinucleotide binding"/>
    <property type="evidence" value="ECO:0007669"/>
    <property type="project" value="InterPro"/>
</dbReference>
<dbReference type="InterPro" id="IPR006076">
    <property type="entry name" value="FAD-dep_OxRdtase"/>
</dbReference>
<dbReference type="PANTHER" id="PTHR10961:SF7">
    <property type="entry name" value="FAD DEPENDENT OXIDOREDUCTASE DOMAIN-CONTAINING PROTEIN"/>
    <property type="match status" value="1"/>
</dbReference>
<evidence type="ECO:0000256" key="1">
    <source>
        <dbReference type="ARBA" id="ARBA00001974"/>
    </source>
</evidence>
<keyword evidence="4" id="KW-0560">Oxidoreductase</keyword>
<comment type="cofactor">
    <cofactor evidence="1">
        <name>FAD</name>
        <dbReference type="ChEBI" id="CHEBI:57692"/>
    </cofactor>
</comment>
<evidence type="ECO:0000256" key="4">
    <source>
        <dbReference type="ARBA" id="ARBA00023002"/>
    </source>
</evidence>
<keyword evidence="2" id="KW-0285">Flavoprotein</keyword>
<proteinExistence type="predicted"/>
<evidence type="ECO:0000256" key="2">
    <source>
        <dbReference type="ARBA" id="ARBA00022630"/>
    </source>
</evidence>
<accession>A0A382AUC2</accession>
<evidence type="ECO:0000259" key="5">
    <source>
        <dbReference type="Pfam" id="PF01266"/>
    </source>
</evidence>
<evidence type="ECO:0000256" key="3">
    <source>
        <dbReference type="ARBA" id="ARBA00022827"/>
    </source>
</evidence>
<keyword evidence="3" id="KW-0274">FAD</keyword>
<dbReference type="InterPro" id="IPR036188">
    <property type="entry name" value="FAD/NAD-bd_sf"/>
</dbReference>
<dbReference type="PANTHER" id="PTHR10961">
    <property type="entry name" value="PEROXISOMAL SARCOSINE OXIDASE"/>
    <property type="match status" value="1"/>
</dbReference>
<gene>
    <name evidence="6" type="ORF">METZ01_LOCUS157526</name>
</gene>
<dbReference type="GO" id="GO:0008115">
    <property type="term" value="F:sarcosine oxidase activity"/>
    <property type="evidence" value="ECO:0007669"/>
    <property type="project" value="TreeGrafter"/>
</dbReference>
<feature type="non-terminal residue" evidence="6">
    <location>
        <position position="87"/>
    </location>
</feature>
<feature type="domain" description="FAD dependent oxidoreductase" evidence="5">
    <location>
        <begin position="3"/>
        <end position="83"/>
    </location>
</feature>
<dbReference type="SUPFAM" id="SSF51905">
    <property type="entry name" value="FAD/NAD(P)-binding domain"/>
    <property type="match status" value="1"/>
</dbReference>
<dbReference type="Pfam" id="PF01266">
    <property type="entry name" value="DAO"/>
    <property type="match status" value="1"/>
</dbReference>
<dbReference type="EMBL" id="UINC01026717">
    <property type="protein sequence ID" value="SVB04672.1"/>
    <property type="molecule type" value="Genomic_DNA"/>
</dbReference>
<dbReference type="AlphaFoldDB" id="A0A382AUC2"/>
<dbReference type="Gene3D" id="3.50.50.60">
    <property type="entry name" value="FAD/NAD(P)-binding domain"/>
    <property type="match status" value="1"/>
</dbReference>